<dbReference type="Proteomes" id="UP000032142">
    <property type="component" value="Unassembled WGS sequence"/>
</dbReference>
<accession>A0A0B0N4I6</accession>
<keyword evidence="2" id="KW-1185">Reference proteome</keyword>
<sequence length="58" mass="6737">MLWLLDSLCEQHRVATSRLTACCRQASLDWGSSEIHLTLSKLSFWVLMKFSILSTWHV</sequence>
<comment type="caution">
    <text evidence="1">The sequence shown here is derived from an EMBL/GenBank/DDBJ whole genome shotgun (WGS) entry which is preliminary data.</text>
</comment>
<dbReference type="EMBL" id="JRRC01480803">
    <property type="protein sequence ID" value="KHG07730.1"/>
    <property type="molecule type" value="Genomic_DNA"/>
</dbReference>
<dbReference type="AlphaFoldDB" id="A0A0B0N4I6"/>
<protein>
    <submittedName>
        <fullName evidence="1">Cytoskeletal Sojo</fullName>
    </submittedName>
</protein>
<name>A0A0B0N4I6_GOSAR</name>
<proteinExistence type="predicted"/>
<evidence type="ECO:0000313" key="2">
    <source>
        <dbReference type="Proteomes" id="UP000032142"/>
    </source>
</evidence>
<gene>
    <name evidence="1" type="ORF">F383_34370</name>
</gene>
<reference evidence="2" key="1">
    <citation type="submission" date="2014-09" db="EMBL/GenBank/DDBJ databases">
        <authorList>
            <person name="Mudge J."/>
            <person name="Ramaraj T."/>
            <person name="Lindquist I.E."/>
            <person name="Bharti A.K."/>
            <person name="Sundararajan A."/>
            <person name="Cameron C.T."/>
            <person name="Woodward J.E."/>
            <person name="May G.D."/>
            <person name="Brubaker C."/>
            <person name="Broadhvest J."/>
            <person name="Wilkins T.A."/>
        </authorList>
    </citation>
    <scope>NUCLEOTIDE SEQUENCE</scope>
    <source>
        <strain evidence="2">cv. AKA8401</strain>
    </source>
</reference>
<organism evidence="1 2">
    <name type="scientific">Gossypium arboreum</name>
    <name type="common">Tree cotton</name>
    <name type="synonym">Gossypium nanking</name>
    <dbReference type="NCBI Taxonomy" id="29729"/>
    <lineage>
        <taxon>Eukaryota</taxon>
        <taxon>Viridiplantae</taxon>
        <taxon>Streptophyta</taxon>
        <taxon>Embryophyta</taxon>
        <taxon>Tracheophyta</taxon>
        <taxon>Spermatophyta</taxon>
        <taxon>Magnoliopsida</taxon>
        <taxon>eudicotyledons</taxon>
        <taxon>Gunneridae</taxon>
        <taxon>Pentapetalae</taxon>
        <taxon>rosids</taxon>
        <taxon>malvids</taxon>
        <taxon>Malvales</taxon>
        <taxon>Malvaceae</taxon>
        <taxon>Malvoideae</taxon>
        <taxon>Gossypium</taxon>
    </lineage>
</organism>
<evidence type="ECO:0000313" key="1">
    <source>
        <dbReference type="EMBL" id="KHG07730.1"/>
    </source>
</evidence>